<sequence>MHLAVLLLAVVAGILATQAAAQQQPLQVGYPSQPLVTCGLTQLLWSSSVGKTNVSIIAADDHSRVFHTFQTQPDKTFSITWDLITVPAGQEVEVQVTDERSTATSPVLRVGQSDTTSCLSSASSSSSPESSSSSSASSSAPTSSNKGSSSSSSSSDGQSPSTTMTQGASSGTTSASVPASAISGSGGATGTSGVARPIAANLSLLAGAPLLLGGLLLISLL</sequence>
<keyword evidence="3" id="KW-0732">Signal</keyword>
<protein>
    <recommendedName>
        <fullName evidence="6">Ser-Thr-rich glycosyl-phosphatidyl-inositol-anchored membrane family-domain-containing protein</fullName>
    </recommendedName>
</protein>
<gene>
    <name evidence="4" type="ORF">FA10DRAFT_266025</name>
</gene>
<feature type="compositionally biased region" description="Low complexity" evidence="1">
    <location>
        <begin position="113"/>
        <end position="179"/>
    </location>
</feature>
<evidence type="ECO:0000256" key="1">
    <source>
        <dbReference type="SAM" id="MobiDB-lite"/>
    </source>
</evidence>
<dbReference type="InParanoid" id="A0A316YRP5"/>
<keyword evidence="2" id="KW-0472">Membrane</keyword>
<feature type="signal peptide" evidence="3">
    <location>
        <begin position="1"/>
        <end position="21"/>
    </location>
</feature>
<keyword evidence="5" id="KW-1185">Reference proteome</keyword>
<name>A0A316YRP5_9BASI</name>
<feature type="region of interest" description="Disordered" evidence="1">
    <location>
        <begin position="95"/>
        <end position="179"/>
    </location>
</feature>
<evidence type="ECO:0000313" key="4">
    <source>
        <dbReference type="EMBL" id="PWN92230.1"/>
    </source>
</evidence>
<keyword evidence="2" id="KW-1133">Transmembrane helix</keyword>
<dbReference type="Proteomes" id="UP000245768">
    <property type="component" value="Unassembled WGS sequence"/>
</dbReference>
<keyword evidence="2" id="KW-0812">Transmembrane</keyword>
<dbReference type="EMBL" id="KZ819635">
    <property type="protein sequence ID" value="PWN92230.1"/>
    <property type="molecule type" value="Genomic_DNA"/>
</dbReference>
<reference evidence="4 5" key="1">
    <citation type="journal article" date="2018" name="Mol. Biol. Evol.">
        <title>Broad Genomic Sampling Reveals a Smut Pathogenic Ancestry of the Fungal Clade Ustilaginomycotina.</title>
        <authorList>
            <person name="Kijpornyongpan T."/>
            <person name="Mondo S.J."/>
            <person name="Barry K."/>
            <person name="Sandor L."/>
            <person name="Lee J."/>
            <person name="Lipzen A."/>
            <person name="Pangilinan J."/>
            <person name="LaButti K."/>
            <person name="Hainaut M."/>
            <person name="Henrissat B."/>
            <person name="Grigoriev I.V."/>
            <person name="Spatafora J.W."/>
            <person name="Aime M.C."/>
        </authorList>
    </citation>
    <scope>NUCLEOTIDE SEQUENCE [LARGE SCALE GENOMIC DNA]</scope>
    <source>
        <strain evidence="4 5">MCA 4198</strain>
    </source>
</reference>
<feature type="transmembrane region" description="Helical" evidence="2">
    <location>
        <begin position="198"/>
        <end position="220"/>
    </location>
</feature>
<evidence type="ECO:0008006" key="6">
    <source>
        <dbReference type="Google" id="ProtNLM"/>
    </source>
</evidence>
<evidence type="ECO:0000313" key="5">
    <source>
        <dbReference type="Proteomes" id="UP000245768"/>
    </source>
</evidence>
<accession>A0A316YRP5</accession>
<feature type="chain" id="PRO_5016354949" description="Ser-Thr-rich glycosyl-phosphatidyl-inositol-anchored membrane family-domain-containing protein" evidence="3">
    <location>
        <begin position="22"/>
        <end position="221"/>
    </location>
</feature>
<dbReference type="RefSeq" id="XP_025379428.1">
    <property type="nucleotide sequence ID" value="XM_025521314.1"/>
</dbReference>
<dbReference type="GeneID" id="37043230"/>
<evidence type="ECO:0000256" key="3">
    <source>
        <dbReference type="SAM" id="SignalP"/>
    </source>
</evidence>
<proteinExistence type="predicted"/>
<evidence type="ECO:0000256" key="2">
    <source>
        <dbReference type="SAM" id="Phobius"/>
    </source>
</evidence>
<dbReference type="AlphaFoldDB" id="A0A316YRP5"/>
<organism evidence="4 5">
    <name type="scientific">Acaromyces ingoldii</name>
    <dbReference type="NCBI Taxonomy" id="215250"/>
    <lineage>
        <taxon>Eukaryota</taxon>
        <taxon>Fungi</taxon>
        <taxon>Dikarya</taxon>
        <taxon>Basidiomycota</taxon>
        <taxon>Ustilaginomycotina</taxon>
        <taxon>Exobasidiomycetes</taxon>
        <taxon>Exobasidiales</taxon>
        <taxon>Cryptobasidiaceae</taxon>
        <taxon>Acaromyces</taxon>
    </lineage>
</organism>